<sequence length="43" mass="4698">MYILIENSGQSYILETMSLSKMTSICKLEGVISSGKINLTDAD</sequence>
<dbReference type="EMBL" id="GBRH01166216">
    <property type="protein sequence ID" value="JAE31680.1"/>
    <property type="molecule type" value="Transcribed_RNA"/>
</dbReference>
<evidence type="ECO:0000313" key="1">
    <source>
        <dbReference type="EMBL" id="JAE31680.1"/>
    </source>
</evidence>
<reference evidence="1" key="2">
    <citation type="journal article" date="2015" name="Data Brief">
        <title>Shoot transcriptome of the giant reed, Arundo donax.</title>
        <authorList>
            <person name="Barrero R.A."/>
            <person name="Guerrero F.D."/>
            <person name="Moolhuijzen P."/>
            <person name="Goolsby J.A."/>
            <person name="Tidwell J."/>
            <person name="Bellgard S.E."/>
            <person name="Bellgard M.I."/>
        </authorList>
    </citation>
    <scope>NUCLEOTIDE SEQUENCE</scope>
    <source>
        <tissue evidence="1">Shoot tissue taken approximately 20 cm above the soil surface</tissue>
    </source>
</reference>
<proteinExistence type="predicted"/>
<accession>A0A0A9H3A6</accession>
<dbReference type="AlphaFoldDB" id="A0A0A9H3A6"/>
<reference evidence="1" key="1">
    <citation type="submission" date="2014-09" db="EMBL/GenBank/DDBJ databases">
        <authorList>
            <person name="Magalhaes I.L.F."/>
            <person name="Oliveira U."/>
            <person name="Santos F.R."/>
            <person name="Vidigal T.H.D.A."/>
            <person name="Brescovit A.D."/>
            <person name="Santos A.J."/>
        </authorList>
    </citation>
    <scope>NUCLEOTIDE SEQUENCE</scope>
    <source>
        <tissue evidence="1">Shoot tissue taken approximately 20 cm above the soil surface</tissue>
    </source>
</reference>
<name>A0A0A9H3A6_ARUDO</name>
<protein>
    <submittedName>
        <fullName evidence="1">Uncharacterized protein</fullName>
    </submittedName>
</protein>
<organism evidence="1">
    <name type="scientific">Arundo donax</name>
    <name type="common">Giant reed</name>
    <name type="synonym">Donax arundinaceus</name>
    <dbReference type="NCBI Taxonomy" id="35708"/>
    <lineage>
        <taxon>Eukaryota</taxon>
        <taxon>Viridiplantae</taxon>
        <taxon>Streptophyta</taxon>
        <taxon>Embryophyta</taxon>
        <taxon>Tracheophyta</taxon>
        <taxon>Spermatophyta</taxon>
        <taxon>Magnoliopsida</taxon>
        <taxon>Liliopsida</taxon>
        <taxon>Poales</taxon>
        <taxon>Poaceae</taxon>
        <taxon>PACMAD clade</taxon>
        <taxon>Arundinoideae</taxon>
        <taxon>Arundineae</taxon>
        <taxon>Arundo</taxon>
    </lineage>
</organism>